<feature type="transmembrane region" description="Helical" evidence="2">
    <location>
        <begin position="32"/>
        <end position="49"/>
    </location>
</feature>
<feature type="transmembrane region" description="Helical" evidence="2">
    <location>
        <begin position="134"/>
        <end position="160"/>
    </location>
</feature>
<gene>
    <name evidence="3" type="ORF">CR203_05805</name>
</gene>
<sequence length="165" mass="17947">MNAQMFFFIVFALIAIISAVLIMALERIAHRVVAMAFSFFAVAAIYFLLGAEFIGIVQIMVYVGAITILFVFGMMMTEHRNVGFGPDPRKTQQILGFVGVGFLLAFMLYAIVTADLPNSGEPYVGSAEIIGLELYGHYFIAFIGSAFLLTSALIGAVVIARKEAD</sequence>
<protein>
    <recommendedName>
        <fullName evidence="2">NADH-quinone oxidoreductase subunit J</fullName>
        <ecNumber evidence="2">7.1.1.-</ecNumber>
    </recommendedName>
</protein>
<keyword evidence="2" id="KW-0520">NAD</keyword>
<evidence type="ECO:0000313" key="4">
    <source>
        <dbReference type="Proteomes" id="UP000281498"/>
    </source>
</evidence>
<dbReference type="PANTHER" id="PTHR33269:SF17">
    <property type="entry name" value="NADH-UBIQUINONE OXIDOREDUCTASE CHAIN 6"/>
    <property type="match status" value="1"/>
</dbReference>
<dbReference type="GO" id="GO:0048038">
    <property type="term" value="F:quinone binding"/>
    <property type="evidence" value="ECO:0007669"/>
    <property type="project" value="UniProtKB-UniRule"/>
</dbReference>
<feature type="transmembrane region" description="Helical" evidence="2">
    <location>
        <begin position="55"/>
        <end position="73"/>
    </location>
</feature>
<dbReference type="InterPro" id="IPR042106">
    <property type="entry name" value="Nuo/plastoQ_OxRdtase_6_NuoJ"/>
</dbReference>
<comment type="subcellular location">
    <subcellularLocation>
        <location evidence="2">Cell membrane</location>
        <topology evidence="2">Multi-pass membrane protein</topology>
    </subcellularLocation>
</comment>
<dbReference type="Gene3D" id="1.20.120.1200">
    <property type="entry name" value="NADH-ubiquinone/plastoquinone oxidoreductase chain 6, subunit NuoJ"/>
    <property type="match status" value="1"/>
</dbReference>
<accession>A0A3A9KTS3</accession>
<dbReference type="RefSeq" id="WP_110938355.1">
    <property type="nucleotide sequence ID" value="NZ_KZ614147.1"/>
</dbReference>
<evidence type="ECO:0000256" key="2">
    <source>
        <dbReference type="RuleBase" id="RU004429"/>
    </source>
</evidence>
<keyword evidence="4" id="KW-1185">Reference proteome</keyword>
<keyword evidence="2" id="KW-0812">Transmembrane</keyword>
<dbReference type="InterPro" id="IPR001457">
    <property type="entry name" value="NADH_UbQ/plastoQ_OxRdtase_su6"/>
</dbReference>
<keyword evidence="2" id="KW-0874">Quinone</keyword>
<keyword evidence="2" id="KW-1003">Cell membrane</keyword>
<keyword evidence="2" id="KW-0472">Membrane</keyword>
<dbReference type="Pfam" id="PF00499">
    <property type="entry name" value="Oxidored_q3"/>
    <property type="match status" value="1"/>
</dbReference>
<dbReference type="EC" id="7.1.1.-" evidence="2"/>
<comment type="similarity">
    <text evidence="1 2">Belongs to the complex I subunit 6 family.</text>
</comment>
<proteinExistence type="inferred from homology"/>
<evidence type="ECO:0000313" key="3">
    <source>
        <dbReference type="EMBL" id="RKL68016.1"/>
    </source>
</evidence>
<dbReference type="EMBL" id="PDOE01000002">
    <property type="protein sequence ID" value="RKL68016.1"/>
    <property type="molecule type" value="Genomic_DNA"/>
</dbReference>
<keyword evidence="2" id="KW-1133">Transmembrane helix</keyword>
<evidence type="ECO:0000256" key="1">
    <source>
        <dbReference type="ARBA" id="ARBA00005698"/>
    </source>
</evidence>
<feature type="transmembrane region" description="Helical" evidence="2">
    <location>
        <begin position="94"/>
        <end position="114"/>
    </location>
</feature>
<comment type="function">
    <text evidence="2">NDH-1 shuttles electrons from NADH, via FMN and iron-sulfur (Fe-S) centers, to quinones in the respiratory chain. Couples the redox reaction to proton translocation (for every two electrons transferred, four hydrogen ions are translocated across the cytoplasmic membrane), and thus conserves the redox energy in a proton gradient.</text>
</comment>
<name>A0A3A9KTS3_9BACI</name>
<comment type="caution">
    <text evidence="3">The sequence shown here is derived from an EMBL/GenBank/DDBJ whole genome shotgun (WGS) entry which is preliminary data.</text>
</comment>
<dbReference type="GO" id="GO:0008137">
    <property type="term" value="F:NADH dehydrogenase (ubiquinone) activity"/>
    <property type="evidence" value="ECO:0007669"/>
    <property type="project" value="UniProtKB-UniRule"/>
</dbReference>
<comment type="catalytic activity">
    <reaction evidence="2">
        <text>a quinone + NADH + 5 H(+)(in) = a quinol + NAD(+) + 4 H(+)(out)</text>
        <dbReference type="Rhea" id="RHEA:57888"/>
        <dbReference type="ChEBI" id="CHEBI:15378"/>
        <dbReference type="ChEBI" id="CHEBI:24646"/>
        <dbReference type="ChEBI" id="CHEBI:57540"/>
        <dbReference type="ChEBI" id="CHEBI:57945"/>
        <dbReference type="ChEBI" id="CHEBI:132124"/>
    </reaction>
</comment>
<dbReference type="AlphaFoldDB" id="A0A3A9KTS3"/>
<dbReference type="PANTHER" id="PTHR33269">
    <property type="entry name" value="NADH-UBIQUINONE OXIDOREDUCTASE CHAIN 6"/>
    <property type="match status" value="1"/>
</dbReference>
<reference evidence="3 4" key="1">
    <citation type="submission" date="2017-10" db="EMBL/GenBank/DDBJ databases">
        <title>Bacillus sp. nov., a halophilic bacterium isolated from a Keqin Lake.</title>
        <authorList>
            <person name="Wang H."/>
        </authorList>
    </citation>
    <scope>NUCLEOTIDE SEQUENCE [LARGE SCALE GENOMIC DNA]</scope>
    <source>
        <strain evidence="3 4">KCTC 13187</strain>
    </source>
</reference>
<dbReference type="GO" id="GO:0005886">
    <property type="term" value="C:plasma membrane"/>
    <property type="evidence" value="ECO:0007669"/>
    <property type="project" value="UniProtKB-SubCell"/>
</dbReference>
<organism evidence="3 4">
    <name type="scientific">Salipaludibacillus neizhouensis</name>
    <dbReference type="NCBI Taxonomy" id="885475"/>
    <lineage>
        <taxon>Bacteria</taxon>
        <taxon>Bacillati</taxon>
        <taxon>Bacillota</taxon>
        <taxon>Bacilli</taxon>
        <taxon>Bacillales</taxon>
        <taxon>Bacillaceae</taxon>
    </lineage>
</organism>
<dbReference type="OrthoDB" id="9814997at2"/>
<dbReference type="Proteomes" id="UP000281498">
    <property type="component" value="Unassembled WGS sequence"/>
</dbReference>
<feature type="transmembrane region" description="Helical" evidence="2">
    <location>
        <begin position="6"/>
        <end position="25"/>
    </location>
</feature>